<dbReference type="EMBL" id="GBRH01189171">
    <property type="protein sequence ID" value="JAE08725.1"/>
    <property type="molecule type" value="Transcribed_RNA"/>
</dbReference>
<accession>A0A0A9F6T0</accession>
<organism evidence="1">
    <name type="scientific">Arundo donax</name>
    <name type="common">Giant reed</name>
    <name type="synonym">Donax arundinaceus</name>
    <dbReference type="NCBI Taxonomy" id="35708"/>
    <lineage>
        <taxon>Eukaryota</taxon>
        <taxon>Viridiplantae</taxon>
        <taxon>Streptophyta</taxon>
        <taxon>Embryophyta</taxon>
        <taxon>Tracheophyta</taxon>
        <taxon>Spermatophyta</taxon>
        <taxon>Magnoliopsida</taxon>
        <taxon>Liliopsida</taxon>
        <taxon>Poales</taxon>
        <taxon>Poaceae</taxon>
        <taxon>PACMAD clade</taxon>
        <taxon>Arundinoideae</taxon>
        <taxon>Arundineae</taxon>
        <taxon>Arundo</taxon>
    </lineage>
</organism>
<proteinExistence type="predicted"/>
<reference evidence="1" key="1">
    <citation type="submission" date="2014-09" db="EMBL/GenBank/DDBJ databases">
        <authorList>
            <person name="Magalhaes I.L.F."/>
            <person name="Oliveira U."/>
            <person name="Santos F.R."/>
            <person name="Vidigal T.H.D.A."/>
            <person name="Brescovit A.D."/>
            <person name="Santos A.J."/>
        </authorList>
    </citation>
    <scope>NUCLEOTIDE SEQUENCE</scope>
    <source>
        <tissue evidence="1">Shoot tissue taken approximately 20 cm above the soil surface</tissue>
    </source>
</reference>
<reference evidence="1" key="2">
    <citation type="journal article" date="2015" name="Data Brief">
        <title>Shoot transcriptome of the giant reed, Arundo donax.</title>
        <authorList>
            <person name="Barrero R.A."/>
            <person name="Guerrero F.D."/>
            <person name="Moolhuijzen P."/>
            <person name="Goolsby J.A."/>
            <person name="Tidwell J."/>
            <person name="Bellgard S.E."/>
            <person name="Bellgard M.I."/>
        </authorList>
    </citation>
    <scope>NUCLEOTIDE SEQUENCE</scope>
    <source>
        <tissue evidence="1">Shoot tissue taken approximately 20 cm above the soil surface</tissue>
    </source>
</reference>
<dbReference type="AlphaFoldDB" id="A0A0A9F6T0"/>
<evidence type="ECO:0000313" key="1">
    <source>
        <dbReference type="EMBL" id="JAE08725.1"/>
    </source>
</evidence>
<name>A0A0A9F6T0_ARUDO</name>
<sequence length="31" mass="3483">MVTKPLWVRNCQHCNEAAPEIMMIASLLVLA</sequence>
<protein>
    <submittedName>
        <fullName evidence="1">Uncharacterized protein</fullName>
    </submittedName>
</protein>